<organism evidence="2 3">
    <name type="scientific">Pleuronectes platessa</name>
    <name type="common">European plaice</name>
    <dbReference type="NCBI Taxonomy" id="8262"/>
    <lineage>
        <taxon>Eukaryota</taxon>
        <taxon>Metazoa</taxon>
        <taxon>Chordata</taxon>
        <taxon>Craniata</taxon>
        <taxon>Vertebrata</taxon>
        <taxon>Euteleostomi</taxon>
        <taxon>Actinopterygii</taxon>
        <taxon>Neopterygii</taxon>
        <taxon>Teleostei</taxon>
        <taxon>Neoteleostei</taxon>
        <taxon>Acanthomorphata</taxon>
        <taxon>Carangaria</taxon>
        <taxon>Pleuronectiformes</taxon>
        <taxon>Pleuronectoidei</taxon>
        <taxon>Pleuronectidae</taxon>
        <taxon>Pleuronectes</taxon>
    </lineage>
</organism>
<accession>A0A9N7Z4K6</accession>
<dbReference type="EMBL" id="CADEAL010004033">
    <property type="protein sequence ID" value="CAB1449896.1"/>
    <property type="molecule type" value="Genomic_DNA"/>
</dbReference>
<comment type="caution">
    <text evidence="2">The sequence shown here is derived from an EMBL/GenBank/DDBJ whole genome shotgun (WGS) entry which is preliminary data.</text>
</comment>
<sequence>MTPSCLASSPLNFPPQIEDVHSSPEVGERSARRREARGPGSPRHHILSLCHNKWEPLPLSWMMVSEQWRERRSRWDDGNERKLWSDAQLTPSWWRRRDEPGLGQAGISPMERRAAALPPLYHRCSLYVTSACRRRFDLTLALIVVETKRPGEGANLAGEVSSSVEVVNVQPTSRDDLAADRMTRNRCF</sequence>
<evidence type="ECO:0000313" key="2">
    <source>
        <dbReference type="EMBL" id="CAB1449896.1"/>
    </source>
</evidence>
<protein>
    <submittedName>
        <fullName evidence="2">Uncharacterized protein</fullName>
    </submittedName>
</protein>
<dbReference type="AlphaFoldDB" id="A0A9N7Z4K6"/>
<reference evidence="2" key="1">
    <citation type="submission" date="2020-03" db="EMBL/GenBank/DDBJ databases">
        <authorList>
            <person name="Weist P."/>
        </authorList>
    </citation>
    <scope>NUCLEOTIDE SEQUENCE</scope>
</reference>
<feature type="region of interest" description="Disordered" evidence="1">
    <location>
        <begin position="1"/>
        <end position="44"/>
    </location>
</feature>
<feature type="compositionally biased region" description="Polar residues" evidence="1">
    <location>
        <begin position="1"/>
        <end position="11"/>
    </location>
</feature>
<dbReference type="Proteomes" id="UP001153269">
    <property type="component" value="Unassembled WGS sequence"/>
</dbReference>
<evidence type="ECO:0000256" key="1">
    <source>
        <dbReference type="SAM" id="MobiDB-lite"/>
    </source>
</evidence>
<gene>
    <name evidence="2" type="ORF">PLEPLA_LOCUS37582</name>
</gene>
<keyword evidence="3" id="KW-1185">Reference proteome</keyword>
<feature type="compositionally biased region" description="Basic and acidic residues" evidence="1">
    <location>
        <begin position="18"/>
        <end position="30"/>
    </location>
</feature>
<evidence type="ECO:0000313" key="3">
    <source>
        <dbReference type="Proteomes" id="UP001153269"/>
    </source>
</evidence>
<name>A0A9N7Z4K6_PLEPL</name>
<proteinExistence type="predicted"/>